<dbReference type="InterPro" id="IPR051178">
    <property type="entry name" value="TfdA_dioxygenase"/>
</dbReference>
<organism evidence="7 8">
    <name type="scientific">Reyranella soli</name>
    <dbReference type="NCBI Taxonomy" id="1230389"/>
    <lineage>
        <taxon>Bacteria</taxon>
        <taxon>Pseudomonadati</taxon>
        <taxon>Pseudomonadota</taxon>
        <taxon>Alphaproteobacteria</taxon>
        <taxon>Hyphomicrobiales</taxon>
        <taxon>Reyranellaceae</taxon>
        <taxon>Reyranella</taxon>
    </lineage>
</organism>
<feature type="domain" description="TauD/TfdA-like" evidence="6">
    <location>
        <begin position="9"/>
        <end position="281"/>
    </location>
</feature>
<name>A0A512NH83_9HYPH</name>
<comment type="similarity">
    <text evidence="1">Belongs to the TfdA dioxygenase family.</text>
</comment>
<evidence type="ECO:0000256" key="4">
    <source>
        <dbReference type="ARBA" id="ARBA00023002"/>
    </source>
</evidence>
<dbReference type="EMBL" id="BKAJ01000097">
    <property type="protein sequence ID" value="GEP58275.1"/>
    <property type="molecule type" value="Genomic_DNA"/>
</dbReference>
<dbReference type="RefSeq" id="WP_147153351.1">
    <property type="nucleotide sequence ID" value="NZ_BKAJ01000097.1"/>
</dbReference>
<dbReference type="InterPro" id="IPR042098">
    <property type="entry name" value="TauD-like_sf"/>
</dbReference>
<dbReference type="GO" id="GO:0046872">
    <property type="term" value="F:metal ion binding"/>
    <property type="evidence" value="ECO:0007669"/>
    <property type="project" value="UniProtKB-KW"/>
</dbReference>
<keyword evidence="3 7" id="KW-0223">Dioxygenase</keyword>
<dbReference type="SUPFAM" id="SSF51197">
    <property type="entry name" value="Clavaminate synthase-like"/>
    <property type="match status" value="1"/>
</dbReference>
<evidence type="ECO:0000313" key="7">
    <source>
        <dbReference type="EMBL" id="GEP58275.1"/>
    </source>
</evidence>
<reference evidence="7 8" key="1">
    <citation type="submission" date="2019-07" db="EMBL/GenBank/DDBJ databases">
        <title>Whole genome shotgun sequence of Reyranella soli NBRC 108950.</title>
        <authorList>
            <person name="Hosoyama A."/>
            <person name="Uohara A."/>
            <person name="Ohji S."/>
            <person name="Ichikawa N."/>
        </authorList>
    </citation>
    <scope>NUCLEOTIDE SEQUENCE [LARGE SCALE GENOMIC DNA]</scope>
    <source>
        <strain evidence="7 8">NBRC 108950</strain>
    </source>
</reference>
<dbReference type="Pfam" id="PF02668">
    <property type="entry name" value="TauD"/>
    <property type="match status" value="1"/>
</dbReference>
<proteinExistence type="inferred from homology"/>
<evidence type="ECO:0000256" key="3">
    <source>
        <dbReference type="ARBA" id="ARBA00022964"/>
    </source>
</evidence>
<dbReference type="PANTHER" id="PTHR43779">
    <property type="entry name" value="DIOXYGENASE RV0097-RELATED"/>
    <property type="match status" value="1"/>
</dbReference>
<gene>
    <name evidence="7" type="primary">tfdA_8</name>
    <name evidence="7" type="ORF">RSO01_54410</name>
</gene>
<dbReference type="GO" id="GO:0016706">
    <property type="term" value="F:2-oxoglutarate-dependent dioxygenase activity"/>
    <property type="evidence" value="ECO:0007669"/>
    <property type="project" value="UniProtKB-ARBA"/>
</dbReference>
<evidence type="ECO:0000256" key="2">
    <source>
        <dbReference type="ARBA" id="ARBA00022723"/>
    </source>
</evidence>
<accession>A0A512NH83</accession>
<keyword evidence="5" id="KW-0408">Iron</keyword>
<evidence type="ECO:0000256" key="5">
    <source>
        <dbReference type="ARBA" id="ARBA00023004"/>
    </source>
</evidence>
<evidence type="ECO:0000256" key="1">
    <source>
        <dbReference type="ARBA" id="ARBA00005896"/>
    </source>
</evidence>
<dbReference type="Gene3D" id="3.60.130.10">
    <property type="entry name" value="Clavaminate synthase-like"/>
    <property type="match status" value="1"/>
</dbReference>
<protein>
    <submittedName>
        <fullName evidence="7">Alpha-ketoglutarate-dependent 2,4-dichlorophenoxyacetate dioxygenase</fullName>
    </submittedName>
</protein>
<evidence type="ECO:0000313" key="8">
    <source>
        <dbReference type="Proteomes" id="UP000321058"/>
    </source>
</evidence>
<keyword evidence="8" id="KW-1185">Reference proteome</keyword>
<dbReference type="Proteomes" id="UP000321058">
    <property type="component" value="Unassembled WGS sequence"/>
</dbReference>
<sequence>MRNTGPLKVTKVHPLFGAEVSGIDITRPLSAREFGPIRAAFEEHSVLLFRDQPMDDEKQVQFSELFGPLETTGSSNPAAGTKFQRQSNLDIMTGEPIPPDDMRMIYQKANYFWHSDSSFKHVPSLCSILTARVCPPEGGNTEFLSMRAAWNALPPALQATIHPLIAEHSLQYSRDRVQKGILSAKAIAELPPVKQRLFRDNPVNGRRALYIGAHAGFIVGWPRATGEALLYELSQRADQPEFRLSHAWREGDVIVWDNRAVLHRATYYDTVKYKRFMQRTTIGGDLPTVPQ</sequence>
<evidence type="ECO:0000259" key="6">
    <source>
        <dbReference type="Pfam" id="PF02668"/>
    </source>
</evidence>
<comment type="caution">
    <text evidence="7">The sequence shown here is derived from an EMBL/GenBank/DDBJ whole genome shotgun (WGS) entry which is preliminary data.</text>
</comment>
<dbReference type="PANTHER" id="PTHR43779:SF3">
    <property type="entry name" value="(3R)-3-[(CARBOXYMETHYL)AMINO]FATTY ACID OXYGENASE_DECARBOXYLASE"/>
    <property type="match status" value="1"/>
</dbReference>
<dbReference type="InterPro" id="IPR003819">
    <property type="entry name" value="TauD/TfdA-like"/>
</dbReference>
<keyword evidence="4" id="KW-0560">Oxidoreductase</keyword>
<dbReference type="OrthoDB" id="7346227at2"/>
<keyword evidence="2" id="KW-0479">Metal-binding</keyword>
<dbReference type="AlphaFoldDB" id="A0A512NH83"/>